<dbReference type="EMBL" id="JBBBZM010000173">
    <property type="protein sequence ID" value="KAL0632370.1"/>
    <property type="molecule type" value="Genomic_DNA"/>
</dbReference>
<dbReference type="InterPro" id="IPR018859">
    <property type="entry name" value="BAR_dom-cont"/>
</dbReference>
<gene>
    <name evidence="2" type="primary">GVP36</name>
    <name evidence="2" type="ORF">Q9L58_008765</name>
</gene>
<dbReference type="Proteomes" id="UP001447188">
    <property type="component" value="Unassembled WGS sequence"/>
</dbReference>
<dbReference type="CDD" id="cd07600">
    <property type="entry name" value="BAR_Gvp36"/>
    <property type="match status" value="1"/>
</dbReference>
<dbReference type="InterPro" id="IPR027267">
    <property type="entry name" value="AH/BAR_dom_sf"/>
</dbReference>
<reference evidence="2 3" key="1">
    <citation type="submission" date="2024-02" db="EMBL/GenBank/DDBJ databases">
        <title>Discinaceae phylogenomics.</title>
        <authorList>
            <person name="Dirks A.C."/>
            <person name="James T.Y."/>
        </authorList>
    </citation>
    <scope>NUCLEOTIDE SEQUENCE [LARGE SCALE GENOMIC DNA]</scope>
    <source>
        <strain evidence="2 3">ACD0624</strain>
    </source>
</reference>
<proteinExistence type="predicted"/>
<organism evidence="2 3">
    <name type="scientific">Discina gigas</name>
    <dbReference type="NCBI Taxonomy" id="1032678"/>
    <lineage>
        <taxon>Eukaryota</taxon>
        <taxon>Fungi</taxon>
        <taxon>Dikarya</taxon>
        <taxon>Ascomycota</taxon>
        <taxon>Pezizomycotina</taxon>
        <taxon>Pezizomycetes</taxon>
        <taxon>Pezizales</taxon>
        <taxon>Discinaceae</taxon>
        <taxon>Discina</taxon>
    </lineage>
</organism>
<evidence type="ECO:0000256" key="1">
    <source>
        <dbReference type="SAM" id="MobiDB-lite"/>
    </source>
</evidence>
<protein>
    <submittedName>
        <fullName evidence="2">BAR domain-containing protein</fullName>
    </submittedName>
</protein>
<keyword evidence="3" id="KW-1185">Reference proteome</keyword>
<dbReference type="Pfam" id="PF10455">
    <property type="entry name" value="BAR_2"/>
    <property type="match status" value="1"/>
</dbReference>
<dbReference type="SUPFAM" id="SSF103657">
    <property type="entry name" value="BAR/IMD domain-like"/>
    <property type="match status" value="1"/>
</dbReference>
<name>A0ABR3G8U3_9PEZI</name>
<evidence type="ECO:0000313" key="3">
    <source>
        <dbReference type="Proteomes" id="UP001447188"/>
    </source>
</evidence>
<feature type="compositionally biased region" description="Low complexity" evidence="1">
    <location>
        <begin position="47"/>
        <end position="91"/>
    </location>
</feature>
<sequence>MDFTRGIQNFGKNISTGFTPFASRTQQFVREQLGQVEDKVSAPPAPGASDGPSDGPTDVASSSASSDTITPTSAATATAIPDTTPSAPDASSTYAATATATVTATATAVASATTASTRRLAELLNETGLLFMIRRRLTETKTQLPPDYIELEKRVDALRQVHQQLLAVTSQYANESYDYPPNIRESFIDLSRTITEKVQLLSAANTAAEAQNILTKPGTKAAPKTFAHAIGRASLSSAHVLDSSEPLATALEKYALASEQVGDARLQQDAQIQSRFNAAFTTTLNTNIMFAQKARKNVENSRLSLDAAKSRTKPGVGMSFPGLGGARQDVHDEEHLTDEQRVEVETAEDEFIGCTEEAVGVMKNVLDTPEPLRNLADLVQAQLEFHKKAFEIYSELAPLIESLQVEQEV</sequence>
<accession>A0ABR3G8U3</accession>
<comment type="caution">
    <text evidence="2">The sequence shown here is derived from an EMBL/GenBank/DDBJ whole genome shotgun (WGS) entry which is preliminary data.</text>
</comment>
<evidence type="ECO:0000313" key="2">
    <source>
        <dbReference type="EMBL" id="KAL0632370.1"/>
    </source>
</evidence>
<dbReference type="Gene3D" id="1.20.1270.60">
    <property type="entry name" value="Arfaptin homology (AH) domain/BAR domain"/>
    <property type="match status" value="1"/>
</dbReference>
<feature type="region of interest" description="Disordered" evidence="1">
    <location>
        <begin position="36"/>
        <end position="91"/>
    </location>
</feature>